<dbReference type="EMBL" id="CP033898">
    <property type="protein sequence ID" value="AZA08784.1"/>
    <property type="molecule type" value="Genomic_DNA"/>
</dbReference>
<name>A0A3G6IXT5_9CORY</name>
<dbReference type="KEGG" id="cpso:CPPEL_03265"/>
<organism evidence="1 2">
    <name type="scientific">Corynebacterium pseudopelargi</name>
    <dbReference type="NCBI Taxonomy" id="2080757"/>
    <lineage>
        <taxon>Bacteria</taxon>
        <taxon>Bacillati</taxon>
        <taxon>Actinomycetota</taxon>
        <taxon>Actinomycetes</taxon>
        <taxon>Mycobacteriales</taxon>
        <taxon>Corynebacteriaceae</taxon>
        <taxon>Corynebacterium</taxon>
    </lineage>
</organism>
<evidence type="ECO:0000313" key="1">
    <source>
        <dbReference type="EMBL" id="AZA08784.1"/>
    </source>
</evidence>
<protein>
    <submittedName>
        <fullName evidence="1">Uncharacterized protein</fullName>
    </submittedName>
</protein>
<sequence length="284" mass="29937" precursor="true">MCFGCVSVAFRLWLLRSSAARCGRSVVAVAAAVAVAQSLPRPVAAAVALALTLRTLALTLRSTTRASASPKRCERLENRLIFTQIAANGTLGLFVESIQALELQVLMHAKNCEEYVLKSTQLLKATSAAALLSLALVACGGSETDDAAASISANAPATPEFEAKDVDVTTVDVSRDAEHDDGLNTTVRLQSANYNSQGGGSVIYVLLTNDNDAPLPADAFSDPTLTVNGESIDRVENGTVDLELPLEAHASTNLAYAFDVNFGNLSDAEFQIGNLKFKGNFTNI</sequence>
<dbReference type="AlphaFoldDB" id="A0A3G6IXT5"/>
<keyword evidence="2" id="KW-1185">Reference proteome</keyword>
<accession>A0A3G6IXT5</accession>
<reference evidence="1 2" key="1">
    <citation type="submission" date="2018-11" db="EMBL/GenBank/DDBJ databases">
        <authorList>
            <person name="Kleinhagauer T."/>
            <person name="Glaeser S.P."/>
            <person name="Spergser J."/>
            <person name="Ruckert C."/>
            <person name="Kaempfer P."/>
            <person name="Busse H.-J."/>
        </authorList>
    </citation>
    <scope>NUCLEOTIDE SEQUENCE [LARGE SCALE GENOMIC DNA]</scope>
    <source>
        <strain evidence="1 2">812CH</strain>
    </source>
</reference>
<dbReference type="Proteomes" id="UP000271426">
    <property type="component" value="Chromosome"/>
</dbReference>
<proteinExistence type="predicted"/>
<gene>
    <name evidence="1" type="ORF">CPPEL_03265</name>
</gene>
<evidence type="ECO:0000313" key="2">
    <source>
        <dbReference type="Proteomes" id="UP000271426"/>
    </source>
</evidence>